<comment type="caution">
    <text evidence="1">The sequence shown here is derived from an EMBL/GenBank/DDBJ whole genome shotgun (WGS) entry which is preliminary data.</text>
</comment>
<evidence type="ECO:0000313" key="1">
    <source>
        <dbReference type="EMBL" id="KAI8572136.1"/>
    </source>
</evidence>
<proteinExistence type="predicted"/>
<name>A0ACC0Q3W1_RHOML</name>
<protein>
    <submittedName>
        <fullName evidence="1">Uncharacterized protein</fullName>
    </submittedName>
</protein>
<gene>
    <name evidence="1" type="ORF">RHMOL_Rhmol01G0175300</name>
</gene>
<evidence type="ECO:0000313" key="2">
    <source>
        <dbReference type="Proteomes" id="UP001062846"/>
    </source>
</evidence>
<keyword evidence="2" id="KW-1185">Reference proteome</keyword>
<sequence>MASLDRNDENLTTSLLKVTALEKSLSAAGERFIFMQKLRDFVSVICDFLQGPSILMGLECFPATMLNVPKLQPLVDYLLTLEKTLQKKHVLGVSEGKTSGLARQLKKMLVELNEYDHARAISRTFNLKEAL</sequence>
<accession>A0ACC0Q3W1</accession>
<reference evidence="1" key="1">
    <citation type="submission" date="2022-02" db="EMBL/GenBank/DDBJ databases">
        <title>Plant Genome Project.</title>
        <authorList>
            <person name="Zhang R.-G."/>
        </authorList>
    </citation>
    <scope>NUCLEOTIDE SEQUENCE</scope>
    <source>
        <strain evidence="1">AT1</strain>
    </source>
</reference>
<organism evidence="1 2">
    <name type="scientific">Rhododendron molle</name>
    <name type="common">Chinese azalea</name>
    <name type="synonym">Azalea mollis</name>
    <dbReference type="NCBI Taxonomy" id="49168"/>
    <lineage>
        <taxon>Eukaryota</taxon>
        <taxon>Viridiplantae</taxon>
        <taxon>Streptophyta</taxon>
        <taxon>Embryophyta</taxon>
        <taxon>Tracheophyta</taxon>
        <taxon>Spermatophyta</taxon>
        <taxon>Magnoliopsida</taxon>
        <taxon>eudicotyledons</taxon>
        <taxon>Gunneridae</taxon>
        <taxon>Pentapetalae</taxon>
        <taxon>asterids</taxon>
        <taxon>Ericales</taxon>
        <taxon>Ericaceae</taxon>
        <taxon>Ericoideae</taxon>
        <taxon>Rhodoreae</taxon>
        <taxon>Rhododendron</taxon>
    </lineage>
</organism>
<dbReference type="Proteomes" id="UP001062846">
    <property type="component" value="Chromosome 1"/>
</dbReference>
<dbReference type="EMBL" id="CM046388">
    <property type="protein sequence ID" value="KAI8572136.1"/>
    <property type="molecule type" value="Genomic_DNA"/>
</dbReference>